<reference evidence="1 2" key="1">
    <citation type="journal article" date="2018" name="Proc. Natl. Acad. Sci. U.S.A.">
        <title>Linking secondary metabolites to gene clusters through genome sequencing of six diverse Aspergillus species.</title>
        <authorList>
            <person name="Kaerboelling I."/>
            <person name="Vesth T.C."/>
            <person name="Frisvad J.C."/>
            <person name="Nybo J.L."/>
            <person name="Theobald S."/>
            <person name="Kuo A."/>
            <person name="Bowyer P."/>
            <person name="Matsuda Y."/>
            <person name="Mondo S."/>
            <person name="Lyhne E.K."/>
            <person name="Kogle M.E."/>
            <person name="Clum A."/>
            <person name="Lipzen A."/>
            <person name="Salamov A."/>
            <person name="Ngan C.Y."/>
            <person name="Daum C."/>
            <person name="Chiniquy J."/>
            <person name="Barry K."/>
            <person name="LaButti K."/>
            <person name="Haridas S."/>
            <person name="Simmons B.A."/>
            <person name="Magnuson J.K."/>
            <person name="Mortensen U.H."/>
            <person name="Larsen T.O."/>
            <person name="Grigoriev I.V."/>
            <person name="Baker S.E."/>
            <person name="Andersen M.R."/>
        </authorList>
    </citation>
    <scope>NUCLEOTIDE SEQUENCE [LARGE SCALE GENOMIC DNA]</scope>
    <source>
        <strain evidence="1 2">IBT 24754</strain>
    </source>
</reference>
<dbReference type="Proteomes" id="UP000244073">
    <property type="component" value="Unassembled WGS sequence"/>
</dbReference>
<dbReference type="EMBL" id="MSFN02000001">
    <property type="protein sequence ID" value="PTU24097.1"/>
    <property type="molecule type" value="Genomic_DNA"/>
</dbReference>
<proteinExistence type="predicted"/>
<dbReference type="AlphaFoldDB" id="A0A2T5M6D7"/>
<organism evidence="1 2">
    <name type="scientific">Aspergillus ochraceoroseus IBT 24754</name>
    <dbReference type="NCBI Taxonomy" id="1392256"/>
    <lineage>
        <taxon>Eukaryota</taxon>
        <taxon>Fungi</taxon>
        <taxon>Dikarya</taxon>
        <taxon>Ascomycota</taxon>
        <taxon>Pezizomycotina</taxon>
        <taxon>Eurotiomycetes</taxon>
        <taxon>Eurotiomycetidae</taxon>
        <taxon>Eurotiales</taxon>
        <taxon>Aspergillaceae</taxon>
        <taxon>Aspergillus</taxon>
        <taxon>Aspergillus subgen. Nidulantes</taxon>
    </lineage>
</organism>
<comment type="caution">
    <text evidence="1">The sequence shown here is derived from an EMBL/GenBank/DDBJ whole genome shotgun (WGS) entry which is preliminary data.</text>
</comment>
<protein>
    <submittedName>
        <fullName evidence="1">Uncharacterized protein</fullName>
    </submittedName>
</protein>
<sequence length="107" mass="11907">MHLKPAVLMCLYTKCAYAQTSQSFILGDGCIANPSHRGGQTDRQTDRQTEQSYCNLSHRRLTLASSCVIMANAVVARIPCVAWNHLLDSYCCFLPCLKSNLIGIPDW</sequence>
<evidence type="ECO:0000313" key="2">
    <source>
        <dbReference type="Proteomes" id="UP000244073"/>
    </source>
</evidence>
<accession>A0A2T5M6D7</accession>
<dbReference type="GeneID" id="63809447"/>
<dbReference type="VEuPathDB" id="FungiDB:P175DRAFT_019820"/>
<gene>
    <name evidence="1" type="ORF">P175DRAFT_019820</name>
</gene>
<name>A0A2T5M6D7_9EURO</name>
<dbReference type="RefSeq" id="XP_040755489.1">
    <property type="nucleotide sequence ID" value="XM_040892565.1"/>
</dbReference>
<evidence type="ECO:0000313" key="1">
    <source>
        <dbReference type="EMBL" id="PTU24097.1"/>
    </source>
</evidence>